<dbReference type="PANTHER" id="PTHR43130:SF3">
    <property type="entry name" value="HTH-TYPE TRANSCRIPTIONAL REGULATOR RV1931C"/>
    <property type="match status" value="1"/>
</dbReference>
<dbReference type="SMART" id="SM00342">
    <property type="entry name" value="HTH_ARAC"/>
    <property type="match status" value="1"/>
</dbReference>
<keyword evidence="3" id="KW-0804">Transcription</keyword>
<reference evidence="7" key="1">
    <citation type="submission" date="2016-10" db="EMBL/GenBank/DDBJ databases">
        <authorList>
            <person name="Varghese N."/>
            <person name="Submissions S."/>
        </authorList>
    </citation>
    <scope>NUCLEOTIDE SEQUENCE [LARGE SCALE GENOMIC DNA]</scope>
    <source>
        <strain evidence="7">CGMCC 1.10971</strain>
    </source>
</reference>
<dbReference type="PANTHER" id="PTHR43130">
    <property type="entry name" value="ARAC-FAMILY TRANSCRIPTIONAL REGULATOR"/>
    <property type="match status" value="1"/>
</dbReference>
<dbReference type="CDD" id="cd03136">
    <property type="entry name" value="GATase1_AraC_ArgR_like"/>
    <property type="match status" value="1"/>
</dbReference>
<dbReference type="Gene3D" id="3.40.50.880">
    <property type="match status" value="1"/>
</dbReference>
<evidence type="ECO:0000256" key="4">
    <source>
        <dbReference type="SAM" id="MobiDB-lite"/>
    </source>
</evidence>
<dbReference type="Proteomes" id="UP000198623">
    <property type="component" value="Unassembled WGS sequence"/>
</dbReference>
<dbReference type="SUPFAM" id="SSF46689">
    <property type="entry name" value="Homeodomain-like"/>
    <property type="match status" value="2"/>
</dbReference>
<evidence type="ECO:0000256" key="3">
    <source>
        <dbReference type="ARBA" id="ARBA00023163"/>
    </source>
</evidence>
<evidence type="ECO:0000259" key="5">
    <source>
        <dbReference type="PROSITE" id="PS01124"/>
    </source>
</evidence>
<dbReference type="AlphaFoldDB" id="A0A1I2Q160"/>
<dbReference type="SUPFAM" id="SSF52317">
    <property type="entry name" value="Class I glutamine amidotransferase-like"/>
    <property type="match status" value="1"/>
</dbReference>
<feature type="domain" description="HTH araC/xylS-type" evidence="5">
    <location>
        <begin position="228"/>
        <end position="326"/>
    </location>
</feature>
<gene>
    <name evidence="6" type="ORF">SAMN05216175_104180</name>
</gene>
<dbReference type="GO" id="GO:0043565">
    <property type="term" value="F:sequence-specific DNA binding"/>
    <property type="evidence" value="ECO:0007669"/>
    <property type="project" value="InterPro"/>
</dbReference>
<dbReference type="GO" id="GO:0003700">
    <property type="term" value="F:DNA-binding transcription factor activity"/>
    <property type="evidence" value="ECO:0007669"/>
    <property type="project" value="InterPro"/>
</dbReference>
<dbReference type="InterPro" id="IPR018062">
    <property type="entry name" value="HTH_AraC-typ_CS"/>
</dbReference>
<dbReference type="Pfam" id="PF01965">
    <property type="entry name" value="DJ-1_PfpI"/>
    <property type="match status" value="1"/>
</dbReference>
<dbReference type="EMBL" id="FOOU01000004">
    <property type="protein sequence ID" value="SFG22235.1"/>
    <property type="molecule type" value="Genomic_DNA"/>
</dbReference>
<dbReference type="InterPro" id="IPR018060">
    <property type="entry name" value="HTH_AraC"/>
</dbReference>
<dbReference type="InterPro" id="IPR009057">
    <property type="entry name" value="Homeodomain-like_sf"/>
</dbReference>
<dbReference type="InterPro" id="IPR029062">
    <property type="entry name" value="Class_I_gatase-like"/>
</dbReference>
<sequence>MNNSSSDNQGDSEFITKKIGFLLLNNFTMISLASAVEPLRMANQLSGEPLYEWVTLTEDGGAVSASDGIKITPDSSMQNAALLDIVIVAGGLNVTRAYSKTQLTWLKSQARKGCTLGAICTGAYVLAEAGLLDGYDCSTHWEYIAGLQEAFPRVCCSNRLFSFDRDRMTSTGGNAPLDMMLHLIKQEHSALLSTAISEMFICDRIRSETDQQKVPLQYVSAAMQPKLAEVVGLMAANIEELIDMDELAHYAGLSRRQLERLFIKYLQCPPSKYYLKLRLLRARQLLKQSDLPIIEISTACGFVSTPHFSKCYREQMGVPPSEERSGNKRKSAQQKVQSGISLPVISGEAGDKLNEKQSMIQNVSAQPDQGIQKEPLKQASKAKKRDSIANDALLEARSESTFGSVRIKK</sequence>
<evidence type="ECO:0000313" key="7">
    <source>
        <dbReference type="Proteomes" id="UP000198623"/>
    </source>
</evidence>
<organism evidence="6 7">
    <name type="scientific">Neptunomonas qingdaonensis</name>
    <dbReference type="NCBI Taxonomy" id="1045558"/>
    <lineage>
        <taxon>Bacteria</taxon>
        <taxon>Pseudomonadati</taxon>
        <taxon>Pseudomonadota</taxon>
        <taxon>Gammaproteobacteria</taxon>
        <taxon>Oceanospirillales</taxon>
        <taxon>Oceanospirillaceae</taxon>
        <taxon>Neptunomonas</taxon>
    </lineage>
</organism>
<dbReference type="InterPro" id="IPR002818">
    <property type="entry name" value="DJ-1/PfpI"/>
</dbReference>
<proteinExistence type="predicted"/>
<dbReference type="PROSITE" id="PS01124">
    <property type="entry name" value="HTH_ARAC_FAMILY_2"/>
    <property type="match status" value="1"/>
</dbReference>
<keyword evidence="7" id="KW-1185">Reference proteome</keyword>
<dbReference type="RefSeq" id="WP_090726495.1">
    <property type="nucleotide sequence ID" value="NZ_FOOU01000004.1"/>
</dbReference>
<keyword evidence="1" id="KW-0805">Transcription regulation</keyword>
<evidence type="ECO:0000256" key="1">
    <source>
        <dbReference type="ARBA" id="ARBA00023015"/>
    </source>
</evidence>
<protein>
    <submittedName>
        <fullName evidence="6">Transcriptional regulator GlxA family, contains an amidase domain and an AraC-type DNA-binding HTH domain</fullName>
    </submittedName>
</protein>
<dbReference type="PROSITE" id="PS00041">
    <property type="entry name" value="HTH_ARAC_FAMILY_1"/>
    <property type="match status" value="1"/>
</dbReference>
<feature type="region of interest" description="Disordered" evidence="4">
    <location>
        <begin position="316"/>
        <end position="338"/>
    </location>
</feature>
<dbReference type="Pfam" id="PF12833">
    <property type="entry name" value="HTH_18"/>
    <property type="match status" value="1"/>
</dbReference>
<evidence type="ECO:0000313" key="6">
    <source>
        <dbReference type="EMBL" id="SFG22235.1"/>
    </source>
</evidence>
<accession>A0A1I2Q160</accession>
<dbReference type="OrthoDB" id="6057514at2"/>
<keyword evidence="2 6" id="KW-0238">DNA-binding</keyword>
<dbReference type="InterPro" id="IPR052158">
    <property type="entry name" value="INH-QAR"/>
</dbReference>
<dbReference type="Gene3D" id="1.10.10.60">
    <property type="entry name" value="Homeodomain-like"/>
    <property type="match status" value="1"/>
</dbReference>
<name>A0A1I2Q160_9GAMM</name>
<evidence type="ECO:0000256" key="2">
    <source>
        <dbReference type="ARBA" id="ARBA00023125"/>
    </source>
</evidence>
<feature type="region of interest" description="Disordered" evidence="4">
    <location>
        <begin position="361"/>
        <end position="386"/>
    </location>
</feature>
<dbReference type="STRING" id="1045558.SAMN05216175_104180"/>